<evidence type="ECO:0000259" key="6">
    <source>
        <dbReference type="Pfam" id="PF07980"/>
    </source>
</evidence>
<protein>
    <submittedName>
        <fullName evidence="8">SusD-like starch-binding protein associating with outer membrane</fullName>
    </submittedName>
</protein>
<evidence type="ECO:0000313" key="8">
    <source>
        <dbReference type="EMBL" id="TDS13179.1"/>
    </source>
</evidence>
<evidence type="ECO:0000256" key="3">
    <source>
        <dbReference type="ARBA" id="ARBA00022729"/>
    </source>
</evidence>
<keyword evidence="9" id="KW-1185">Reference proteome</keyword>
<organism evidence="8 9">
    <name type="scientific">Sphingobacterium paludis</name>
    <dbReference type="NCBI Taxonomy" id="1476465"/>
    <lineage>
        <taxon>Bacteria</taxon>
        <taxon>Pseudomonadati</taxon>
        <taxon>Bacteroidota</taxon>
        <taxon>Sphingobacteriia</taxon>
        <taxon>Sphingobacteriales</taxon>
        <taxon>Sphingobacteriaceae</taxon>
        <taxon>Sphingobacterium</taxon>
    </lineage>
</organism>
<evidence type="ECO:0000256" key="5">
    <source>
        <dbReference type="ARBA" id="ARBA00023237"/>
    </source>
</evidence>
<reference evidence="8 9" key="1">
    <citation type="submission" date="2019-03" db="EMBL/GenBank/DDBJ databases">
        <title>Genomic Encyclopedia of Type Strains, Phase III (KMG-III): the genomes of soil and plant-associated and newly described type strains.</title>
        <authorList>
            <person name="Whitman W."/>
        </authorList>
    </citation>
    <scope>NUCLEOTIDE SEQUENCE [LARGE SCALE GENOMIC DNA]</scope>
    <source>
        <strain evidence="8 9">CGMCC 1.12801</strain>
    </source>
</reference>
<accession>A0A4R7CXC9</accession>
<keyword evidence="5" id="KW-0998">Cell outer membrane</keyword>
<dbReference type="Proteomes" id="UP000294752">
    <property type="component" value="Unassembled WGS sequence"/>
</dbReference>
<comment type="similarity">
    <text evidence="2">Belongs to the SusD family.</text>
</comment>
<evidence type="ECO:0000256" key="2">
    <source>
        <dbReference type="ARBA" id="ARBA00006275"/>
    </source>
</evidence>
<dbReference type="EMBL" id="SNZV01000005">
    <property type="protein sequence ID" value="TDS13179.1"/>
    <property type="molecule type" value="Genomic_DNA"/>
</dbReference>
<name>A0A4R7CXC9_9SPHI</name>
<dbReference type="Pfam" id="PF14322">
    <property type="entry name" value="SusD-like_3"/>
    <property type="match status" value="1"/>
</dbReference>
<dbReference type="InterPro" id="IPR011990">
    <property type="entry name" value="TPR-like_helical_dom_sf"/>
</dbReference>
<evidence type="ECO:0000256" key="1">
    <source>
        <dbReference type="ARBA" id="ARBA00004442"/>
    </source>
</evidence>
<dbReference type="Pfam" id="PF07980">
    <property type="entry name" value="SusD_RagB"/>
    <property type="match status" value="1"/>
</dbReference>
<gene>
    <name evidence="8" type="ORF">B0I21_105313</name>
</gene>
<feature type="domain" description="RagB/SusD" evidence="6">
    <location>
        <begin position="427"/>
        <end position="556"/>
    </location>
</feature>
<comment type="subcellular location">
    <subcellularLocation>
        <location evidence="1">Cell outer membrane</location>
    </subcellularLocation>
</comment>
<dbReference type="AlphaFoldDB" id="A0A4R7CXC9"/>
<keyword evidence="3" id="KW-0732">Signal</keyword>
<dbReference type="PROSITE" id="PS51257">
    <property type="entry name" value="PROKAR_LIPOPROTEIN"/>
    <property type="match status" value="1"/>
</dbReference>
<dbReference type="GO" id="GO:0009279">
    <property type="term" value="C:cell outer membrane"/>
    <property type="evidence" value="ECO:0007669"/>
    <property type="project" value="UniProtKB-SubCell"/>
</dbReference>
<feature type="domain" description="SusD-like N-terminal" evidence="7">
    <location>
        <begin position="22"/>
        <end position="221"/>
    </location>
</feature>
<proteinExistence type="inferred from homology"/>
<keyword evidence="4" id="KW-0472">Membrane</keyword>
<sequence>MKDMKKTILIVLAASTMLSCEKFLDTESYDKKNTGNFPATVADANSMLTGIYSSLNAAISNVQHSHFYMAELASDDRFGGGGENDRDMQGLDHIMNTQPDRFLTFWTARYQGIFRANTALETLDQVSGWTGDAQKNQVMGEVYFLRALYYFELSQLFGEVPLVSSTAVSNIPKAPAEETYARIAEDLQQAISLMPSSPYTSVASGHATKWAAQALLARVFLFYTGYYGKTELPLASGGSVSKAEVIQALADCIGNSGHDLVADFRNLWPYANEFTKKDYAYARDNNLSYAGDGNKETVFAVKFGTLVDWGDQYMLGYSNQLNLHFSLRSNNGQDGTFPFGQGWGAGPVNSSLWNEWRQAEPSDIRRGGSIINVATDLDNYIFGADNQMEETGFWQKKYIAVTAYDNGRLIPSYAILADAAPAEYQLAHTQDLVLIRFADVLLMHAELSETNTNLNRVRARVNLAPVGYSIAALKRERRWELAFEGLRYFDLMRWKEVAAALARQEGVAIRNKGIDTQMRAFGGGYSARIEATGGFWPIPTSQIALSDGVLTQNKGWGESTHEFPGW</sequence>
<dbReference type="InterPro" id="IPR033985">
    <property type="entry name" value="SusD-like_N"/>
</dbReference>
<evidence type="ECO:0000259" key="7">
    <source>
        <dbReference type="Pfam" id="PF14322"/>
    </source>
</evidence>
<evidence type="ECO:0000256" key="4">
    <source>
        <dbReference type="ARBA" id="ARBA00023136"/>
    </source>
</evidence>
<evidence type="ECO:0000313" key="9">
    <source>
        <dbReference type="Proteomes" id="UP000294752"/>
    </source>
</evidence>
<dbReference type="Gene3D" id="1.25.40.390">
    <property type="match status" value="1"/>
</dbReference>
<dbReference type="SUPFAM" id="SSF48452">
    <property type="entry name" value="TPR-like"/>
    <property type="match status" value="1"/>
</dbReference>
<dbReference type="InterPro" id="IPR012944">
    <property type="entry name" value="SusD_RagB_dom"/>
</dbReference>
<comment type="caution">
    <text evidence="8">The sequence shown here is derived from an EMBL/GenBank/DDBJ whole genome shotgun (WGS) entry which is preliminary data.</text>
</comment>